<comment type="cofactor">
    <cofactor evidence="1 7">
        <name>heme</name>
        <dbReference type="ChEBI" id="CHEBI:30413"/>
    </cofactor>
</comment>
<dbReference type="Pfam" id="PF00067">
    <property type="entry name" value="p450"/>
    <property type="match status" value="1"/>
</dbReference>
<dbReference type="SUPFAM" id="SSF48264">
    <property type="entry name" value="Cytochrome P450"/>
    <property type="match status" value="1"/>
</dbReference>
<evidence type="ECO:0000256" key="9">
    <source>
        <dbReference type="SAM" id="Phobius"/>
    </source>
</evidence>
<evidence type="ECO:0000256" key="8">
    <source>
        <dbReference type="RuleBase" id="RU000461"/>
    </source>
</evidence>
<dbReference type="PRINTS" id="PR00385">
    <property type="entry name" value="P450"/>
</dbReference>
<evidence type="ECO:0000256" key="3">
    <source>
        <dbReference type="ARBA" id="ARBA00022723"/>
    </source>
</evidence>
<dbReference type="InterPro" id="IPR017972">
    <property type="entry name" value="Cyt_P450_CS"/>
</dbReference>
<keyword evidence="5 7" id="KW-0408">Iron</keyword>
<feature type="transmembrane region" description="Helical" evidence="9">
    <location>
        <begin position="6"/>
        <end position="22"/>
    </location>
</feature>
<dbReference type="AlphaFoldDB" id="A0AAF3J479"/>
<evidence type="ECO:0000256" key="2">
    <source>
        <dbReference type="ARBA" id="ARBA00010617"/>
    </source>
</evidence>
<evidence type="ECO:0000256" key="7">
    <source>
        <dbReference type="PIRSR" id="PIRSR602401-1"/>
    </source>
</evidence>
<evidence type="ECO:0000256" key="4">
    <source>
        <dbReference type="ARBA" id="ARBA00023002"/>
    </source>
</evidence>
<evidence type="ECO:0000256" key="6">
    <source>
        <dbReference type="ARBA" id="ARBA00023033"/>
    </source>
</evidence>
<dbReference type="GO" id="GO:0020037">
    <property type="term" value="F:heme binding"/>
    <property type="evidence" value="ECO:0007669"/>
    <property type="project" value="InterPro"/>
</dbReference>
<keyword evidence="4 8" id="KW-0560">Oxidoreductase</keyword>
<dbReference type="GO" id="GO:0004497">
    <property type="term" value="F:monooxygenase activity"/>
    <property type="evidence" value="ECO:0007669"/>
    <property type="project" value="UniProtKB-KW"/>
</dbReference>
<evidence type="ECO:0000313" key="11">
    <source>
        <dbReference type="WBParaSite" id="MBELARI_LOCUS15173"/>
    </source>
</evidence>
<dbReference type="GO" id="GO:0005506">
    <property type="term" value="F:iron ion binding"/>
    <property type="evidence" value="ECO:0007669"/>
    <property type="project" value="InterPro"/>
</dbReference>
<dbReference type="PANTHER" id="PTHR24284">
    <property type="entry name" value="CYTOCHROME P450 FAMILY"/>
    <property type="match status" value="1"/>
</dbReference>
<keyword evidence="3 7" id="KW-0479">Metal-binding</keyword>
<feature type="binding site" description="axial binding residue" evidence="7">
    <location>
        <position position="436"/>
    </location>
    <ligand>
        <name>heme</name>
        <dbReference type="ChEBI" id="CHEBI:30413"/>
    </ligand>
    <ligandPart>
        <name>Fe</name>
        <dbReference type="ChEBI" id="CHEBI:18248"/>
    </ligandPart>
</feature>
<proteinExistence type="inferred from homology"/>
<reference evidence="11" key="1">
    <citation type="submission" date="2024-02" db="UniProtKB">
        <authorList>
            <consortium name="WormBaseParasite"/>
        </authorList>
    </citation>
    <scope>IDENTIFICATION</scope>
</reference>
<dbReference type="Gene3D" id="1.10.630.10">
    <property type="entry name" value="Cytochrome P450"/>
    <property type="match status" value="1"/>
</dbReference>
<keyword evidence="9" id="KW-0472">Membrane</keyword>
<dbReference type="PRINTS" id="PR00463">
    <property type="entry name" value="EP450I"/>
</dbReference>
<organism evidence="10 11">
    <name type="scientific">Mesorhabditis belari</name>
    <dbReference type="NCBI Taxonomy" id="2138241"/>
    <lineage>
        <taxon>Eukaryota</taxon>
        <taxon>Metazoa</taxon>
        <taxon>Ecdysozoa</taxon>
        <taxon>Nematoda</taxon>
        <taxon>Chromadorea</taxon>
        <taxon>Rhabditida</taxon>
        <taxon>Rhabditina</taxon>
        <taxon>Rhabditomorpha</taxon>
        <taxon>Rhabditoidea</taxon>
        <taxon>Rhabditidae</taxon>
        <taxon>Mesorhabditinae</taxon>
        <taxon>Mesorhabditis</taxon>
    </lineage>
</organism>
<evidence type="ECO:0000256" key="5">
    <source>
        <dbReference type="ARBA" id="ARBA00023004"/>
    </source>
</evidence>
<dbReference type="Proteomes" id="UP000887575">
    <property type="component" value="Unassembled WGS sequence"/>
</dbReference>
<keyword evidence="9" id="KW-0812">Transmembrane</keyword>
<protein>
    <submittedName>
        <fullName evidence="11">Cytochrome P450</fullName>
    </submittedName>
</protein>
<comment type="similarity">
    <text evidence="2 8">Belongs to the cytochrome P450 family.</text>
</comment>
<dbReference type="FunFam" id="1.10.630.10:FF:000036">
    <property type="entry name" value="CYtochrome P450 family"/>
    <property type="match status" value="1"/>
</dbReference>
<keyword evidence="9" id="KW-1133">Transmembrane helix</keyword>
<dbReference type="InterPro" id="IPR036396">
    <property type="entry name" value="Cyt_P450_sf"/>
</dbReference>
<accession>A0AAF3J479</accession>
<evidence type="ECO:0000313" key="10">
    <source>
        <dbReference type="Proteomes" id="UP000887575"/>
    </source>
</evidence>
<sequence length="491" mass="57111">MIIFVILLILWLFYVLYYYLIYRKRYPKGPLPLPFIGNIYHINPIDFHQYLDKVGLKYGNCFTLFLPAPTVILTDFEYIKEALQTQGQLFSGRTHRIPEILLQRNPNTGIIISDGETWKTQRNATLKIFKRFGVGASLMEEKIQKSIDKMLLELNGESLEQIDLEKSLQLCVGNVINDLLFGFQYTNENASELFHFIAILKTHLKKITSNPCTLLCQSFPWAVNIPLIGYFGYTLHKQNIDKYISFIERQVFSLISSFLETSEPTNLVHAYLKEMKEVNEKLDLENLVAICNDLWLGGMESTATCLRWILAYMIHYPDVQRKAFDEINSLFPIRKLSFVDRNRLPYTQAVLNEIQRHCNMNPFLNFHVCTEETQLFGQRIPKETTVMAQIWSVLRSQEIFEDPFAFRPERFITSRGELNKNLLNKNIVFGIGKRSCAAEGLAKMQLFLIFANLIQKYKICVSGEKPDLKPDFATVLSPKPFFCRLEKRNEE</sequence>
<keyword evidence="7 8" id="KW-0349">Heme</keyword>
<dbReference type="InterPro" id="IPR002401">
    <property type="entry name" value="Cyt_P450_E_grp-I"/>
</dbReference>
<dbReference type="CDD" id="cd20617">
    <property type="entry name" value="CYP1_2-like"/>
    <property type="match status" value="1"/>
</dbReference>
<keyword evidence="6 8" id="KW-0503">Monooxygenase</keyword>
<dbReference type="InterPro" id="IPR001128">
    <property type="entry name" value="Cyt_P450"/>
</dbReference>
<dbReference type="WBParaSite" id="MBELARI_LOCUS15173">
    <property type="protein sequence ID" value="MBELARI_LOCUS15173"/>
    <property type="gene ID" value="MBELARI_LOCUS15173"/>
</dbReference>
<dbReference type="PANTHER" id="PTHR24284:SF1">
    <property type="entry name" value="CYTOCHROME P450 FAMILY"/>
    <property type="match status" value="1"/>
</dbReference>
<name>A0AAF3J479_9BILA</name>
<dbReference type="GO" id="GO:0016705">
    <property type="term" value="F:oxidoreductase activity, acting on paired donors, with incorporation or reduction of molecular oxygen"/>
    <property type="evidence" value="ECO:0007669"/>
    <property type="project" value="InterPro"/>
</dbReference>
<keyword evidence="10" id="KW-1185">Reference proteome</keyword>
<dbReference type="PROSITE" id="PS00086">
    <property type="entry name" value="CYTOCHROME_P450"/>
    <property type="match status" value="1"/>
</dbReference>
<evidence type="ECO:0000256" key="1">
    <source>
        <dbReference type="ARBA" id="ARBA00001971"/>
    </source>
</evidence>